<protein>
    <recommendedName>
        <fullName evidence="13">ADP,ATP carrier protein</fullName>
    </recommendedName>
</protein>
<evidence type="ECO:0000256" key="1">
    <source>
        <dbReference type="ARBA" id="ARBA00004141"/>
    </source>
</evidence>
<evidence type="ECO:0000256" key="2">
    <source>
        <dbReference type="ARBA" id="ARBA00006375"/>
    </source>
</evidence>
<dbReference type="InterPro" id="IPR018108">
    <property type="entry name" value="MCP_transmembrane"/>
</dbReference>
<keyword evidence="4 9" id="KW-0812">Transmembrane</keyword>
<keyword evidence="5" id="KW-0677">Repeat</keyword>
<dbReference type="AlphaFoldDB" id="A0A0G4L7S7"/>
<dbReference type="PROSITE" id="PS50920">
    <property type="entry name" value="SOLCAR"/>
    <property type="match status" value="1"/>
</dbReference>
<feature type="non-terminal residue" evidence="11">
    <location>
        <position position="1"/>
    </location>
</feature>
<evidence type="ECO:0000256" key="5">
    <source>
        <dbReference type="ARBA" id="ARBA00022737"/>
    </source>
</evidence>
<sequence>FLGDLASSIVYVPSEVLKTRLQLQGRYDNPYFRSGYNYRGTTDAVRTIVRQEGPKALFHGYKATLYRDLPFSALQLMFWEHC</sequence>
<dbReference type="InterPro" id="IPR023395">
    <property type="entry name" value="MCP_dom_sf"/>
</dbReference>
<evidence type="ECO:0000256" key="9">
    <source>
        <dbReference type="PROSITE-ProRule" id="PRU00282"/>
    </source>
</evidence>
<evidence type="ECO:0000256" key="8">
    <source>
        <dbReference type="ARBA" id="ARBA00023136"/>
    </source>
</evidence>
<keyword evidence="6" id="KW-0999">Mitochondrion inner membrane</keyword>
<dbReference type="GO" id="GO:0016020">
    <property type="term" value="C:membrane"/>
    <property type="evidence" value="ECO:0007669"/>
    <property type="project" value="UniProtKB-SubCell"/>
</dbReference>
<reference evidence="11 12" key="1">
    <citation type="submission" date="2015-05" db="EMBL/GenBank/DDBJ databases">
        <authorList>
            <person name="Wang D.B."/>
            <person name="Wang M."/>
        </authorList>
    </citation>
    <scope>NUCLEOTIDE SEQUENCE [LARGE SCALE GENOMIC DNA]</scope>
    <source>
        <strain evidence="11">VL1</strain>
    </source>
</reference>
<evidence type="ECO:0000313" key="11">
    <source>
        <dbReference type="EMBL" id="CRK18073.1"/>
    </source>
</evidence>
<name>A0A0G4L7S7_VERLO</name>
<dbReference type="Pfam" id="PF00153">
    <property type="entry name" value="Mito_carr"/>
    <property type="match status" value="1"/>
</dbReference>
<dbReference type="STRING" id="100787.A0A0G4L7S7"/>
<dbReference type="SUPFAM" id="SSF103506">
    <property type="entry name" value="Mitochondrial carrier"/>
    <property type="match status" value="1"/>
</dbReference>
<evidence type="ECO:0008006" key="13">
    <source>
        <dbReference type="Google" id="ProtNLM"/>
    </source>
</evidence>
<dbReference type="Gene3D" id="1.50.40.10">
    <property type="entry name" value="Mitochondrial carrier domain"/>
    <property type="match status" value="1"/>
</dbReference>
<proteinExistence type="inferred from homology"/>
<keyword evidence="8 9" id="KW-0472">Membrane</keyword>
<organism evidence="11 12">
    <name type="scientific">Verticillium longisporum</name>
    <name type="common">Verticillium dahliae var. longisporum</name>
    <dbReference type="NCBI Taxonomy" id="100787"/>
    <lineage>
        <taxon>Eukaryota</taxon>
        <taxon>Fungi</taxon>
        <taxon>Dikarya</taxon>
        <taxon>Ascomycota</taxon>
        <taxon>Pezizomycotina</taxon>
        <taxon>Sordariomycetes</taxon>
        <taxon>Hypocreomycetidae</taxon>
        <taxon>Glomerellales</taxon>
        <taxon>Plectosphaerellaceae</taxon>
        <taxon>Verticillium</taxon>
    </lineage>
</organism>
<evidence type="ECO:0000256" key="7">
    <source>
        <dbReference type="ARBA" id="ARBA00022989"/>
    </source>
</evidence>
<evidence type="ECO:0000313" key="12">
    <source>
        <dbReference type="Proteomes" id="UP000044602"/>
    </source>
</evidence>
<dbReference type="Proteomes" id="UP000044602">
    <property type="component" value="Unassembled WGS sequence"/>
</dbReference>
<evidence type="ECO:0000256" key="10">
    <source>
        <dbReference type="RuleBase" id="RU000488"/>
    </source>
</evidence>
<keyword evidence="3 10" id="KW-0813">Transport</keyword>
<dbReference type="EMBL" id="CVQH01009147">
    <property type="protein sequence ID" value="CRK18073.1"/>
    <property type="molecule type" value="Genomic_DNA"/>
</dbReference>
<comment type="subcellular location">
    <subcellularLocation>
        <location evidence="1">Membrane</location>
        <topology evidence="1">Multi-pass membrane protein</topology>
    </subcellularLocation>
</comment>
<comment type="similarity">
    <text evidence="2 10">Belongs to the mitochondrial carrier (TC 2.A.29) family.</text>
</comment>
<dbReference type="PANTHER" id="PTHR45667">
    <property type="entry name" value="S-ADENOSYLMETHIONINE MITOCHONDRIAL CARRIER PROTEIN"/>
    <property type="match status" value="1"/>
</dbReference>
<evidence type="ECO:0000256" key="4">
    <source>
        <dbReference type="ARBA" id="ARBA00022692"/>
    </source>
</evidence>
<accession>A0A0G4L7S7</accession>
<keyword evidence="6" id="KW-0496">Mitochondrion</keyword>
<keyword evidence="7" id="KW-1133">Transmembrane helix</keyword>
<evidence type="ECO:0000256" key="6">
    <source>
        <dbReference type="ARBA" id="ARBA00022792"/>
    </source>
</evidence>
<keyword evidence="12" id="KW-1185">Reference proteome</keyword>
<evidence type="ECO:0000256" key="3">
    <source>
        <dbReference type="ARBA" id="ARBA00022448"/>
    </source>
</evidence>
<feature type="repeat" description="Solcar" evidence="9">
    <location>
        <begin position="1"/>
        <end position="82"/>
    </location>
</feature>
<gene>
    <name evidence="11" type="ORF">BN1708_017630</name>
</gene>